<dbReference type="AlphaFoldDB" id="A0A6J8CRS7"/>
<evidence type="ECO:0000256" key="1">
    <source>
        <dbReference type="SAM" id="MobiDB-lite"/>
    </source>
</evidence>
<reference evidence="2 3" key="1">
    <citation type="submission" date="2020-06" db="EMBL/GenBank/DDBJ databases">
        <authorList>
            <person name="Li R."/>
            <person name="Bekaert M."/>
        </authorList>
    </citation>
    <scope>NUCLEOTIDE SEQUENCE [LARGE SCALE GENOMIC DNA]</scope>
    <source>
        <strain evidence="3">wild</strain>
    </source>
</reference>
<dbReference type="Gene3D" id="3.30.40.10">
    <property type="entry name" value="Zinc/RING finger domain, C3HC4 (zinc finger)"/>
    <property type="match status" value="1"/>
</dbReference>
<proteinExistence type="predicted"/>
<dbReference type="EMBL" id="CACVKT020005897">
    <property type="protein sequence ID" value="CAC5398481.1"/>
    <property type="molecule type" value="Genomic_DNA"/>
</dbReference>
<accession>A0A6J8CRS7</accession>
<evidence type="ECO:0000313" key="2">
    <source>
        <dbReference type="EMBL" id="CAC5398481.1"/>
    </source>
</evidence>
<organism evidence="2 3">
    <name type="scientific">Mytilus coruscus</name>
    <name type="common">Sea mussel</name>
    <dbReference type="NCBI Taxonomy" id="42192"/>
    <lineage>
        <taxon>Eukaryota</taxon>
        <taxon>Metazoa</taxon>
        <taxon>Spiralia</taxon>
        <taxon>Lophotrochozoa</taxon>
        <taxon>Mollusca</taxon>
        <taxon>Bivalvia</taxon>
        <taxon>Autobranchia</taxon>
        <taxon>Pteriomorphia</taxon>
        <taxon>Mytilida</taxon>
        <taxon>Mytiloidea</taxon>
        <taxon>Mytilidae</taxon>
        <taxon>Mytilinae</taxon>
        <taxon>Mytilus</taxon>
    </lineage>
</organism>
<dbReference type="OrthoDB" id="784962at2759"/>
<feature type="region of interest" description="Disordered" evidence="1">
    <location>
        <begin position="310"/>
        <end position="334"/>
    </location>
</feature>
<name>A0A6J8CRS7_MYTCO</name>
<dbReference type="Proteomes" id="UP000507470">
    <property type="component" value="Unassembled WGS sequence"/>
</dbReference>
<dbReference type="SUPFAM" id="SSF57903">
    <property type="entry name" value="FYVE/PHD zinc finger"/>
    <property type="match status" value="1"/>
</dbReference>
<keyword evidence="2" id="KW-0560">Oxidoreductase</keyword>
<evidence type="ECO:0000313" key="3">
    <source>
        <dbReference type="Proteomes" id="UP000507470"/>
    </source>
</evidence>
<feature type="compositionally biased region" description="Acidic residues" evidence="1">
    <location>
        <begin position="44"/>
        <end position="54"/>
    </location>
</feature>
<dbReference type="EC" id="1.14.11.67" evidence="2"/>
<feature type="region of interest" description="Disordered" evidence="1">
    <location>
        <begin position="1"/>
        <end position="54"/>
    </location>
</feature>
<sequence length="334" mass="36433">MVSYGEPQESWDSTEGHSPPRAVSTIDTALESNEEAHNSGDSSSEWEADTTLVDEESDCEIVTTLLQQKQEAFDPNIRRGDPGPSENRFHPSSKGGHNEYSRKGDANEWVCCHASEFGTGGRNFVAHTDKSVRQPQVARGRHGDKYVHVRQGELIAQAVEVETIEVPAKVQVVGTGVGTGQTESDQGVPEDLRDLFDRSKALLGSQKQEALASLLREYGMPVDSPCQDFKTDVNLATLSCGGCPYCARAQAQWSKFMTDVDDVVPLASKGKGAGLCSEWYHGRCVGISPQKAEEWENKDCICSGCKIQKSELDPPQASMNPTGLRRSARRKGSE</sequence>
<feature type="region of interest" description="Disordered" evidence="1">
    <location>
        <begin position="67"/>
        <end position="103"/>
    </location>
</feature>
<protein>
    <submittedName>
        <fullName evidence="2">KDM5</fullName>
        <ecNumber evidence="2">1.14.11.67</ecNumber>
    </submittedName>
</protein>
<dbReference type="GO" id="GO:0034647">
    <property type="term" value="F:histone H3K4me/H3K4me2/H3K4me3 demethylase activity"/>
    <property type="evidence" value="ECO:0007669"/>
    <property type="project" value="UniProtKB-EC"/>
</dbReference>
<gene>
    <name evidence="2" type="ORF">MCOR_32849</name>
</gene>
<dbReference type="InterPro" id="IPR013083">
    <property type="entry name" value="Znf_RING/FYVE/PHD"/>
</dbReference>
<keyword evidence="3" id="KW-1185">Reference proteome</keyword>
<dbReference type="InterPro" id="IPR011011">
    <property type="entry name" value="Znf_FYVE_PHD"/>
</dbReference>